<dbReference type="Proteomes" id="UP001165121">
    <property type="component" value="Unassembled WGS sequence"/>
</dbReference>
<name>A0A9W7DCA3_9STRA</name>
<dbReference type="PANTHER" id="PTHR34415:SF1">
    <property type="entry name" value="INTEGRASE CATALYTIC DOMAIN-CONTAINING PROTEIN"/>
    <property type="match status" value="1"/>
</dbReference>
<proteinExistence type="predicted"/>
<dbReference type="AlphaFoldDB" id="A0A9W7DCA3"/>
<protein>
    <submittedName>
        <fullName evidence="1">Unnamed protein product</fullName>
    </submittedName>
</protein>
<evidence type="ECO:0000313" key="2">
    <source>
        <dbReference type="Proteomes" id="UP001165121"/>
    </source>
</evidence>
<dbReference type="OrthoDB" id="125706at2759"/>
<gene>
    <name evidence="1" type="ORF">Pfra01_003057600</name>
</gene>
<keyword evidence="2" id="KW-1185">Reference proteome</keyword>
<organism evidence="1 2">
    <name type="scientific">Phytophthora fragariaefolia</name>
    <dbReference type="NCBI Taxonomy" id="1490495"/>
    <lineage>
        <taxon>Eukaryota</taxon>
        <taxon>Sar</taxon>
        <taxon>Stramenopiles</taxon>
        <taxon>Oomycota</taxon>
        <taxon>Peronosporomycetes</taxon>
        <taxon>Peronosporales</taxon>
        <taxon>Peronosporaceae</taxon>
        <taxon>Phytophthora</taxon>
    </lineage>
</organism>
<sequence>MLPTDRREYKKDKAAAAKSESDVAVIVMDFLQNLTIPSVTSTPSQWYFCSLLAVNVFGIFNENEGTQTNYLYDEFSSGKGSDQINSMLHHFIRTVILPAGKKQLIVYADNCSGQNKNNLVIKFFLAQVHMGNCCRVTDPWHTVPVSRYPNRLTRTGPIRPHVD</sequence>
<dbReference type="EMBL" id="BSXT01019252">
    <property type="protein sequence ID" value="GMG18150.1"/>
    <property type="molecule type" value="Genomic_DNA"/>
</dbReference>
<reference evidence="1" key="1">
    <citation type="submission" date="2023-04" db="EMBL/GenBank/DDBJ databases">
        <title>Phytophthora fragariaefolia NBRC 109709.</title>
        <authorList>
            <person name="Ichikawa N."/>
            <person name="Sato H."/>
            <person name="Tonouchi N."/>
        </authorList>
    </citation>
    <scope>NUCLEOTIDE SEQUENCE</scope>
    <source>
        <strain evidence="1">NBRC 109709</strain>
    </source>
</reference>
<accession>A0A9W7DCA3</accession>
<evidence type="ECO:0000313" key="1">
    <source>
        <dbReference type="EMBL" id="GMG18150.1"/>
    </source>
</evidence>
<dbReference type="PANTHER" id="PTHR34415">
    <property type="entry name" value="INTEGRASE CATALYTIC DOMAIN-CONTAINING PROTEIN"/>
    <property type="match status" value="1"/>
</dbReference>
<comment type="caution">
    <text evidence="1">The sequence shown here is derived from an EMBL/GenBank/DDBJ whole genome shotgun (WGS) entry which is preliminary data.</text>
</comment>